<dbReference type="EMBL" id="JASPKY010000210">
    <property type="protein sequence ID" value="KAK9720465.1"/>
    <property type="molecule type" value="Genomic_DNA"/>
</dbReference>
<accession>A0AAW1KLH6</accession>
<gene>
    <name evidence="2" type="ORF">QE152_g22059</name>
</gene>
<evidence type="ECO:0000256" key="1">
    <source>
        <dbReference type="SAM" id="SignalP"/>
    </source>
</evidence>
<comment type="caution">
    <text evidence="2">The sequence shown here is derived from an EMBL/GenBank/DDBJ whole genome shotgun (WGS) entry which is preliminary data.</text>
</comment>
<proteinExistence type="predicted"/>
<feature type="signal peptide" evidence="1">
    <location>
        <begin position="1"/>
        <end position="20"/>
    </location>
</feature>
<reference evidence="2 3" key="1">
    <citation type="journal article" date="2024" name="BMC Genomics">
        <title>De novo assembly and annotation of Popillia japonica's genome with initial clues to its potential as an invasive pest.</title>
        <authorList>
            <person name="Cucini C."/>
            <person name="Boschi S."/>
            <person name="Funari R."/>
            <person name="Cardaioli E."/>
            <person name="Iannotti N."/>
            <person name="Marturano G."/>
            <person name="Paoli F."/>
            <person name="Bruttini M."/>
            <person name="Carapelli A."/>
            <person name="Frati F."/>
            <person name="Nardi F."/>
        </authorList>
    </citation>
    <scope>NUCLEOTIDE SEQUENCE [LARGE SCALE GENOMIC DNA]</scope>
    <source>
        <strain evidence="2">DMR45628</strain>
    </source>
</reference>
<sequence>MRNIFHYIISVLILTLVAEPRPYYWRDYYGALPSDAIGFDGIYIAQVLYKDGLLPGSLYPYKKQAVIECCGGKWNRTEQIKVLCDTDNTFFWEETTTNDLQGSYLTDLVVGGYEEKSELYIGKIFHEGEWQISKVFPPLSKWRGFRGWWINGSLYGSEVFHILKYRNKTNCIQLYN</sequence>
<dbReference type="PANTHER" id="PTHR31649:SF10">
    <property type="entry name" value="IP19903P-RELATED"/>
    <property type="match status" value="1"/>
</dbReference>
<dbReference type="AlphaFoldDB" id="A0AAW1KLH6"/>
<evidence type="ECO:0000313" key="3">
    <source>
        <dbReference type="Proteomes" id="UP001458880"/>
    </source>
</evidence>
<dbReference type="InterPro" id="IPR006616">
    <property type="entry name" value="DM9_repeat"/>
</dbReference>
<organism evidence="2 3">
    <name type="scientific">Popillia japonica</name>
    <name type="common">Japanese beetle</name>
    <dbReference type="NCBI Taxonomy" id="7064"/>
    <lineage>
        <taxon>Eukaryota</taxon>
        <taxon>Metazoa</taxon>
        <taxon>Ecdysozoa</taxon>
        <taxon>Arthropoda</taxon>
        <taxon>Hexapoda</taxon>
        <taxon>Insecta</taxon>
        <taxon>Pterygota</taxon>
        <taxon>Neoptera</taxon>
        <taxon>Endopterygota</taxon>
        <taxon>Coleoptera</taxon>
        <taxon>Polyphaga</taxon>
        <taxon>Scarabaeiformia</taxon>
        <taxon>Scarabaeidae</taxon>
        <taxon>Rutelinae</taxon>
        <taxon>Popillia</taxon>
    </lineage>
</organism>
<protein>
    <submittedName>
        <fullName evidence="2">Uncharacterized protein</fullName>
    </submittedName>
</protein>
<name>A0AAW1KLH6_POPJA</name>
<evidence type="ECO:0000313" key="2">
    <source>
        <dbReference type="EMBL" id="KAK9720465.1"/>
    </source>
</evidence>
<keyword evidence="3" id="KW-1185">Reference proteome</keyword>
<dbReference type="Pfam" id="PF11901">
    <property type="entry name" value="DM9"/>
    <property type="match status" value="1"/>
</dbReference>
<keyword evidence="1" id="KW-0732">Signal</keyword>
<feature type="chain" id="PRO_5043542140" evidence="1">
    <location>
        <begin position="21"/>
        <end position="176"/>
    </location>
</feature>
<dbReference type="Proteomes" id="UP001458880">
    <property type="component" value="Unassembled WGS sequence"/>
</dbReference>
<dbReference type="PANTHER" id="PTHR31649">
    <property type="entry name" value="AGAP009604-PA"/>
    <property type="match status" value="1"/>
</dbReference>